<dbReference type="KEGG" id="dmm:dnm_001070"/>
<proteinExistence type="predicted"/>
<keyword evidence="2" id="KW-1185">Reference proteome</keyword>
<name>A0A975BFA5_9BACT</name>
<gene>
    <name evidence="1" type="ORF">dnm_001070</name>
</gene>
<organism evidence="1 2">
    <name type="scientific">Desulfonema magnum</name>
    <dbReference type="NCBI Taxonomy" id="45655"/>
    <lineage>
        <taxon>Bacteria</taxon>
        <taxon>Pseudomonadati</taxon>
        <taxon>Thermodesulfobacteriota</taxon>
        <taxon>Desulfobacteria</taxon>
        <taxon>Desulfobacterales</taxon>
        <taxon>Desulfococcaceae</taxon>
        <taxon>Desulfonema</taxon>
    </lineage>
</organism>
<dbReference type="AlphaFoldDB" id="A0A975BFA5"/>
<evidence type="ECO:0000313" key="2">
    <source>
        <dbReference type="Proteomes" id="UP000663722"/>
    </source>
</evidence>
<protein>
    <submittedName>
        <fullName evidence="1">Uncharacterized protein</fullName>
    </submittedName>
</protein>
<evidence type="ECO:0000313" key="1">
    <source>
        <dbReference type="EMBL" id="QTA84114.1"/>
    </source>
</evidence>
<dbReference type="EMBL" id="CP061800">
    <property type="protein sequence ID" value="QTA84114.1"/>
    <property type="molecule type" value="Genomic_DNA"/>
</dbReference>
<dbReference type="Proteomes" id="UP000663722">
    <property type="component" value="Chromosome"/>
</dbReference>
<sequence length="40" mass="4613">MICHLSGRSSLFKQKYHSGFPRRAKQSLPPPGKLILYLKK</sequence>
<accession>A0A975BFA5</accession>
<reference evidence="1" key="1">
    <citation type="journal article" date="2021" name="Microb. Physiol.">
        <title>Proteogenomic Insights into the Physiology of Marine, Sulfate-Reducing, Filamentous Desulfonema limicola and Desulfonema magnum.</title>
        <authorList>
            <person name="Schnaars V."/>
            <person name="Wohlbrand L."/>
            <person name="Scheve S."/>
            <person name="Hinrichs C."/>
            <person name="Reinhardt R."/>
            <person name="Rabus R."/>
        </authorList>
    </citation>
    <scope>NUCLEOTIDE SEQUENCE</scope>
    <source>
        <strain evidence="1">4be13</strain>
    </source>
</reference>